<dbReference type="InterPro" id="IPR012547">
    <property type="entry name" value="PDDEXK_9"/>
</dbReference>
<dbReference type="Proteomes" id="UP000255469">
    <property type="component" value="Unassembled WGS sequence"/>
</dbReference>
<feature type="domain" description="AAA-ATPase-like" evidence="1">
    <location>
        <begin position="4"/>
        <end position="200"/>
    </location>
</feature>
<dbReference type="InterPro" id="IPR018631">
    <property type="entry name" value="AAA-ATPase-like_dom"/>
</dbReference>
<dbReference type="PANTHER" id="PTHR34825">
    <property type="entry name" value="CONSERVED PROTEIN, WITH A WEAK D-GALACTARATE DEHYDRATASE/ALTRONATE HYDROLASE DOMAIN"/>
    <property type="match status" value="1"/>
</dbReference>
<protein>
    <submittedName>
        <fullName evidence="2">Predicted AAA-ATPase</fullName>
    </submittedName>
</protein>
<proteinExistence type="predicted"/>
<dbReference type="EMBL" id="UGTM01000002">
    <property type="protein sequence ID" value="SUB94040.1"/>
    <property type="molecule type" value="Genomic_DNA"/>
</dbReference>
<accession>A0A379ECR5</accession>
<name>A0A379ECR5_9BACT</name>
<dbReference type="PANTHER" id="PTHR34825:SF1">
    <property type="entry name" value="AAA-ATPASE-LIKE DOMAIN-CONTAINING PROTEIN"/>
    <property type="match status" value="1"/>
</dbReference>
<evidence type="ECO:0000313" key="2">
    <source>
        <dbReference type="EMBL" id="SUB94040.1"/>
    </source>
</evidence>
<gene>
    <name evidence="2" type="ORF">NCTC13067_01899</name>
</gene>
<sequence length="512" mass="59137">MKYPIGIQNFESLRKDGYTYVDKTAMIHQLVVQGRYYFLSRPRRFGKSLLISTLEAYFSGRRELFSGLAMEKLETAWTACPVLHLDLNTDDYQHENVLAQRLNLTLSQWEKRYGKEENEVTPSQRFEGVIRRAAEATGQRVVILVDEYDKPMLQTIGNETLQAAHRNLLKSFYGALKSQDQYIRFALLTGVTKFGKVSVFSDLNNLFDLSMDERYQALCGITEEEIHTYFEASVRQLADRQGLTEEETLARLRDQYDGYHFRQNGVGVYNPFSLLNTFSKLEFGSYWFETGTPTYLVRLLQRDDYVLPNLTEEVATADVLNSIDSFSSNPIPVIYQSGYLTIKGYDPEFGEYRLGFPNKEVEEGFTRFLLPFYTGAERSTPFSVASFVRSLRAGRPGDFMRLMSAMFADTDYKIVGDSELYFQNAFYLVAKMLGFYTQVERTTSDGRMDMVVGTHDYLYIIEFKLDGSAEAALRQIDEKGYTRPFAADSRRLYRIGVSFSLERRCIEEWKIE</sequence>
<dbReference type="RefSeq" id="WP_115338013.1">
    <property type="nucleotide sequence ID" value="NZ_UGTM01000002.1"/>
</dbReference>
<evidence type="ECO:0000259" key="1">
    <source>
        <dbReference type="Pfam" id="PF09820"/>
    </source>
</evidence>
<reference evidence="2 3" key="1">
    <citation type="submission" date="2018-06" db="EMBL/GenBank/DDBJ databases">
        <authorList>
            <consortium name="Pathogen Informatics"/>
            <person name="Doyle S."/>
        </authorList>
    </citation>
    <scope>NUCLEOTIDE SEQUENCE [LARGE SCALE GENOMIC DNA]</scope>
    <source>
        <strain evidence="2 3">NCTC13067</strain>
    </source>
</reference>
<evidence type="ECO:0000313" key="3">
    <source>
        <dbReference type="Proteomes" id="UP000255469"/>
    </source>
</evidence>
<organism evidence="2 3">
    <name type="scientific">Prevotella denticola</name>
    <dbReference type="NCBI Taxonomy" id="28129"/>
    <lineage>
        <taxon>Bacteria</taxon>
        <taxon>Pseudomonadati</taxon>
        <taxon>Bacteroidota</taxon>
        <taxon>Bacteroidia</taxon>
        <taxon>Bacteroidales</taxon>
        <taxon>Prevotellaceae</taxon>
        <taxon>Prevotella</taxon>
    </lineage>
</organism>
<dbReference type="Pfam" id="PF08011">
    <property type="entry name" value="PDDEXK_9"/>
    <property type="match status" value="1"/>
</dbReference>
<dbReference type="AlphaFoldDB" id="A0A379ECR5"/>
<dbReference type="Pfam" id="PF09820">
    <property type="entry name" value="AAA-ATPase_like"/>
    <property type="match status" value="1"/>
</dbReference>